<evidence type="ECO:0000313" key="4">
    <source>
        <dbReference type="EMBL" id="VAW31645.1"/>
    </source>
</evidence>
<dbReference type="AlphaFoldDB" id="A0A3B0UKS5"/>
<sequence length="214" mass="23099">MKLGIIGLPSSGKTTIFNALTKGDAPTGQSMGGRFDLLTAVVDVYDERVDVLTSMFNPKKTAFAKITYTDIAGIKKGANEGGGMSGELLNHLSGLDGFVHVVRAFESDLVPHADGSVDAARDLEILDTELLLNDLSVVERRIEKIKDGLRKGATKNKAAAQAELTLFEQLDEALSEERPLRGLSLTEEQEKMVRGYGLLTLKPTVVLLNIGDEQ</sequence>
<dbReference type="GO" id="GO:0005524">
    <property type="term" value="F:ATP binding"/>
    <property type="evidence" value="ECO:0007669"/>
    <property type="project" value="UniProtKB-KW"/>
</dbReference>
<name>A0A3B0UKS5_9ZZZZ</name>
<dbReference type="PANTHER" id="PTHR23305">
    <property type="entry name" value="OBG GTPASE FAMILY"/>
    <property type="match status" value="1"/>
</dbReference>
<dbReference type="InterPro" id="IPR023192">
    <property type="entry name" value="TGS-like_dom_sf"/>
</dbReference>
<evidence type="ECO:0000256" key="1">
    <source>
        <dbReference type="ARBA" id="ARBA00022741"/>
    </source>
</evidence>
<proteinExistence type="predicted"/>
<dbReference type="PRINTS" id="PR00326">
    <property type="entry name" value="GTP1OBG"/>
</dbReference>
<dbReference type="PANTHER" id="PTHR23305:SF18">
    <property type="entry name" value="OBG-TYPE G DOMAIN-CONTAINING PROTEIN"/>
    <property type="match status" value="1"/>
</dbReference>
<dbReference type="FunFam" id="1.10.150.300:FF:000001">
    <property type="entry name" value="Ribosome-binding ATPase YchF"/>
    <property type="match status" value="1"/>
</dbReference>
<dbReference type="GO" id="GO:0016887">
    <property type="term" value="F:ATP hydrolysis activity"/>
    <property type="evidence" value="ECO:0007669"/>
    <property type="project" value="TreeGrafter"/>
</dbReference>
<evidence type="ECO:0000259" key="3">
    <source>
        <dbReference type="Pfam" id="PF01926"/>
    </source>
</evidence>
<dbReference type="GO" id="GO:0005525">
    <property type="term" value="F:GTP binding"/>
    <property type="evidence" value="ECO:0007669"/>
    <property type="project" value="InterPro"/>
</dbReference>
<dbReference type="Gene3D" id="3.40.50.300">
    <property type="entry name" value="P-loop containing nucleotide triphosphate hydrolases"/>
    <property type="match status" value="1"/>
</dbReference>
<feature type="non-terminal residue" evidence="4">
    <location>
        <position position="214"/>
    </location>
</feature>
<evidence type="ECO:0000256" key="2">
    <source>
        <dbReference type="ARBA" id="ARBA00022840"/>
    </source>
</evidence>
<protein>
    <submittedName>
        <fullName evidence="4">GTP-binding and nucleic acid-binding protein YchF</fullName>
    </submittedName>
</protein>
<dbReference type="InterPro" id="IPR012675">
    <property type="entry name" value="Beta-grasp_dom_sf"/>
</dbReference>
<dbReference type="InterPro" id="IPR006073">
    <property type="entry name" value="GTP-bd"/>
</dbReference>
<keyword evidence="1" id="KW-0547">Nucleotide-binding</keyword>
<dbReference type="Gene3D" id="1.10.150.300">
    <property type="entry name" value="TGS-like domain"/>
    <property type="match status" value="1"/>
</dbReference>
<dbReference type="Pfam" id="PF01926">
    <property type="entry name" value="MMR_HSR1"/>
    <property type="match status" value="1"/>
</dbReference>
<dbReference type="EMBL" id="UOEU01000264">
    <property type="protein sequence ID" value="VAW31645.1"/>
    <property type="molecule type" value="Genomic_DNA"/>
</dbReference>
<reference evidence="4" key="1">
    <citation type="submission" date="2018-06" db="EMBL/GenBank/DDBJ databases">
        <authorList>
            <person name="Zhirakovskaya E."/>
        </authorList>
    </citation>
    <scope>NUCLEOTIDE SEQUENCE</scope>
</reference>
<accession>A0A3B0UKS5</accession>
<keyword evidence="2" id="KW-0067">ATP-binding</keyword>
<dbReference type="Gene3D" id="3.10.20.30">
    <property type="match status" value="1"/>
</dbReference>
<gene>
    <name evidence="4" type="ORF">MNBD_CHLOROFLEXI01-824</name>
</gene>
<dbReference type="GO" id="GO:0005737">
    <property type="term" value="C:cytoplasm"/>
    <property type="evidence" value="ECO:0007669"/>
    <property type="project" value="TreeGrafter"/>
</dbReference>
<feature type="domain" description="G" evidence="3">
    <location>
        <begin position="3"/>
        <end position="110"/>
    </location>
</feature>
<dbReference type="SUPFAM" id="SSF52540">
    <property type="entry name" value="P-loop containing nucleoside triphosphate hydrolases"/>
    <property type="match status" value="1"/>
</dbReference>
<dbReference type="InterPro" id="IPR027417">
    <property type="entry name" value="P-loop_NTPase"/>
</dbReference>
<organism evidence="4">
    <name type="scientific">hydrothermal vent metagenome</name>
    <dbReference type="NCBI Taxonomy" id="652676"/>
    <lineage>
        <taxon>unclassified sequences</taxon>
        <taxon>metagenomes</taxon>
        <taxon>ecological metagenomes</taxon>
    </lineage>
</organism>